<dbReference type="Proteomes" id="UP000694720">
    <property type="component" value="Unplaced"/>
</dbReference>
<dbReference type="Ensembl" id="ENSSSCT00035003769.1">
    <property type="protein sequence ID" value="ENSSSCP00035001276.1"/>
    <property type="gene ID" value="ENSSSCG00035003038.1"/>
</dbReference>
<dbReference type="AlphaFoldDB" id="A0A8D1WL17"/>
<protein>
    <submittedName>
        <fullName evidence="1">Uncharacterized protein</fullName>
    </submittedName>
</protein>
<dbReference type="Proteomes" id="UP000694725">
    <property type="component" value="Unplaced"/>
</dbReference>
<dbReference type="Proteomes" id="UP000694726">
    <property type="component" value="Unplaced"/>
</dbReference>
<evidence type="ECO:0000313" key="2">
    <source>
        <dbReference type="Proteomes" id="UP000694723"/>
    </source>
</evidence>
<accession>A0A8D1WL17</accession>
<sequence>MSSQHNQKAVFKNANMSEEMQQDSVKCATRELKINGDRNYTFIKKSVFKYK</sequence>
<dbReference type="Ensembl" id="ENSSSCT00015033481.1">
    <property type="protein sequence ID" value="ENSSSCP00015013314.1"/>
    <property type="gene ID" value="ENSSSCG00015025226.1"/>
</dbReference>
<dbReference type="Ensembl" id="ENSSSCT00060091333.1">
    <property type="protein sequence ID" value="ENSSSCP00060039501.1"/>
    <property type="gene ID" value="ENSSSCG00060066920.1"/>
</dbReference>
<organism evidence="1 2">
    <name type="scientific">Sus scrofa</name>
    <name type="common">Pig</name>
    <dbReference type="NCBI Taxonomy" id="9823"/>
    <lineage>
        <taxon>Eukaryota</taxon>
        <taxon>Metazoa</taxon>
        <taxon>Chordata</taxon>
        <taxon>Craniata</taxon>
        <taxon>Vertebrata</taxon>
        <taxon>Euteleostomi</taxon>
        <taxon>Mammalia</taxon>
        <taxon>Eutheria</taxon>
        <taxon>Laurasiatheria</taxon>
        <taxon>Artiodactyla</taxon>
        <taxon>Suina</taxon>
        <taxon>Suidae</taxon>
        <taxon>Sus</taxon>
    </lineage>
</organism>
<dbReference type="Ensembl" id="ENSSSCT00065026328.1">
    <property type="protein sequence ID" value="ENSSSCP00065010835.1"/>
    <property type="gene ID" value="ENSSSCG00065019756.1"/>
</dbReference>
<dbReference type="Proteomes" id="UP000694723">
    <property type="component" value="Unplaced"/>
</dbReference>
<name>A0A8D1WL17_PIG</name>
<evidence type="ECO:0000313" key="1">
    <source>
        <dbReference type="Ensembl" id="ENSSSCP00060039501.1"/>
    </source>
</evidence>
<proteinExistence type="predicted"/>
<reference evidence="1" key="1">
    <citation type="submission" date="2025-05" db="UniProtKB">
        <authorList>
            <consortium name="Ensembl"/>
        </authorList>
    </citation>
    <scope>IDENTIFICATION</scope>
</reference>